<comment type="similarity">
    <text evidence="1">Belongs to the peptidase C1 family.</text>
</comment>
<dbReference type="InterPro" id="IPR038765">
    <property type="entry name" value="Papain-like_cys_pep_sf"/>
</dbReference>
<dbReference type="InterPro" id="IPR000668">
    <property type="entry name" value="Peptidase_C1A_C"/>
</dbReference>
<dbReference type="SUPFAM" id="SSF54001">
    <property type="entry name" value="Cysteine proteinases"/>
    <property type="match status" value="1"/>
</dbReference>
<dbReference type="GO" id="GO:0006508">
    <property type="term" value="P:proteolysis"/>
    <property type="evidence" value="ECO:0007669"/>
    <property type="project" value="UniProtKB-KW"/>
</dbReference>
<feature type="region of interest" description="Disordered" evidence="5">
    <location>
        <begin position="1"/>
        <end position="44"/>
    </location>
</feature>
<dbReference type="Proteomes" id="UP000583929">
    <property type="component" value="Unassembled WGS sequence"/>
</dbReference>
<keyword evidence="10" id="KW-1185">Reference proteome</keyword>
<evidence type="ECO:0000313" key="7">
    <source>
        <dbReference type="EMBL" id="KAF4368012.1"/>
    </source>
</evidence>
<evidence type="ECO:0000313" key="8">
    <source>
        <dbReference type="EMBL" id="KAF4401326.1"/>
    </source>
</evidence>
<evidence type="ECO:0000256" key="1">
    <source>
        <dbReference type="ARBA" id="ARBA00008455"/>
    </source>
</evidence>
<organism evidence="7 9">
    <name type="scientific">Cannabis sativa</name>
    <name type="common">Hemp</name>
    <name type="synonym">Marijuana</name>
    <dbReference type="NCBI Taxonomy" id="3483"/>
    <lineage>
        <taxon>Eukaryota</taxon>
        <taxon>Viridiplantae</taxon>
        <taxon>Streptophyta</taxon>
        <taxon>Embryophyta</taxon>
        <taxon>Tracheophyta</taxon>
        <taxon>Spermatophyta</taxon>
        <taxon>Magnoliopsida</taxon>
        <taxon>eudicotyledons</taxon>
        <taxon>Gunneridae</taxon>
        <taxon>Pentapetalae</taxon>
        <taxon>rosids</taxon>
        <taxon>fabids</taxon>
        <taxon>Rosales</taxon>
        <taxon>Cannabaceae</taxon>
        <taxon>Cannabis</taxon>
    </lineage>
</organism>
<evidence type="ECO:0000313" key="10">
    <source>
        <dbReference type="Proteomes" id="UP000583929"/>
    </source>
</evidence>
<gene>
    <name evidence="7" type="ORF">F8388_002623</name>
    <name evidence="8" type="ORF">G4B88_014167</name>
</gene>
<reference evidence="9 10" key="1">
    <citation type="journal article" date="2020" name="bioRxiv">
        <title>Sequence and annotation of 42 cannabis genomes reveals extensive copy number variation in cannabinoid synthesis and pathogen resistance genes.</title>
        <authorList>
            <person name="Mckernan K.J."/>
            <person name="Helbert Y."/>
            <person name="Kane L.T."/>
            <person name="Ebling H."/>
            <person name="Zhang L."/>
            <person name="Liu B."/>
            <person name="Eaton Z."/>
            <person name="Mclaughlin S."/>
            <person name="Kingan S."/>
            <person name="Baybayan P."/>
            <person name="Concepcion G."/>
            <person name="Jordan M."/>
            <person name="Riva A."/>
            <person name="Barbazuk W."/>
            <person name="Harkins T."/>
        </authorList>
    </citation>
    <scope>NUCLEOTIDE SEQUENCE [LARGE SCALE GENOMIC DNA]</scope>
    <source>
        <strain evidence="9 10">cv. Jamaican Lion 4</strain>
        <strain evidence="8">Father</strain>
        <strain evidence="7">Mother</strain>
        <tissue evidence="7">Leaf</tissue>
    </source>
</reference>
<keyword evidence="4" id="KW-0788">Thiol protease</keyword>
<dbReference type="Gene3D" id="3.90.70.10">
    <property type="entry name" value="Cysteine proteinases"/>
    <property type="match status" value="1"/>
</dbReference>
<evidence type="ECO:0000256" key="3">
    <source>
        <dbReference type="ARBA" id="ARBA00022801"/>
    </source>
</evidence>
<evidence type="ECO:0000256" key="2">
    <source>
        <dbReference type="ARBA" id="ARBA00022670"/>
    </source>
</evidence>
<dbReference type="EMBL" id="JAATIQ010000013">
    <property type="protein sequence ID" value="KAF4401326.1"/>
    <property type="molecule type" value="Genomic_DNA"/>
</dbReference>
<proteinExistence type="inferred from homology"/>
<dbReference type="Proteomes" id="UP000525078">
    <property type="component" value="Unassembled WGS sequence"/>
</dbReference>
<evidence type="ECO:0000256" key="5">
    <source>
        <dbReference type="SAM" id="MobiDB-lite"/>
    </source>
</evidence>
<dbReference type="AlphaFoldDB" id="A0A7J6FBF5"/>
<evidence type="ECO:0000259" key="6">
    <source>
        <dbReference type="SMART" id="SM00645"/>
    </source>
</evidence>
<dbReference type="PANTHER" id="PTHR12411">
    <property type="entry name" value="CYSTEINE PROTEASE FAMILY C1-RELATED"/>
    <property type="match status" value="1"/>
</dbReference>
<name>A0A7J6FBF5_CANSA</name>
<dbReference type="Pfam" id="PF00112">
    <property type="entry name" value="Peptidase_C1"/>
    <property type="match status" value="1"/>
</dbReference>
<dbReference type="InterPro" id="IPR013128">
    <property type="entry name" value="Peptidase_C1A"/>
</dbReference>
<accession>A0A7J6FBF5</accession>
<keyword evidence="2" id="KW-0645">Protease</keyword>
<comment type="caution">
    <text evidence="7">The sequence shown here is derived from an EMBL/GenBank/DDBJ whole genome shotgun (WGS) entry which is preliminary data.</text>
</comment>
<dbReference type="SMART" id="SM00645">
    <property type="entry name" value="Pept_C1"/>
    <property type="match status" value="1"/>
</dbReference>
<keyword evidence="3" id="KW-0378">Hydrolase</keyword>
<protein>
    <recommendedName>
        <fullName evidence="6">Peptidase C1A papain C-terminal domain-containing protein</fullName>
    </recommendedName>
</protein>
<evidence type="ECO:0000256" key="4">
    <source>
        <dbReference type="ARBA" id="ARBA00022807"/>
    </source>
</evidence>
<feature type="domain" description="Peptidase C1A papain C-terminal" evidence="6">
    <location>
        <begin position="82"/>
        <end position="299"/>
    </location>
</feature>
<dbReference type="GO" id="GO:0008234">
    <property type="term" value="F:cysteine-type peptidase activity"/>
    <property type="evidence" value="ECO:0007669"/>
    <property type="project" value="UniProtKB-KW"/>
</dbReference>
<evidence type="ECO:0000313" key="9">
    <source>
        <dbReference type="Proteomes" id="UP000525078"/>
    </source>
</evidence>
<dbReference type="EMBL" id="JAATIP010000137">
    <property type="protein sequence ID" value="KAF4368012.1"/>
    <property type="molecule type" value="Genomic_DNA"/>
</dbReference>
<sequence length="328" mass="36926">MACESDVENQTTGRIVSHHEGGPAEKSMACESDVEESGKPTTVRVVSHHEGGAVEKSMARESDVEESILKPHHRSMAYEEVDPFHADVCDEAGWDFMTEAKDQVDGLCWAYSVTDLLEILILKEYGNQIELSPMSVVESVKQRNVARGDEEGFEFIVYNPGETNVKEIFDAVKLKGIRFIVKNHNNPISRTLYPLSSYKKLGVLEEDEIASELASGNPLVILIAAGSDFCDRMMDNWDIFQPDYTQSWEWHMLLLVGYGYDRDFKMPYWKVKNSYGSGWGKNGYGRIVKNFKIFPFYEAYKLVLRSVAAFDDLMATPPPSPPPPTVSA</sequence>